<gene>
    <name evidence="2" type="primary">pif-2</name>
</gene>
<dbReference type="AlphaFoldDB" id="A0A0U1ZLU4"/>
<dbReference type="EMBL" id="KP972596">
    <property type="protein sequence ID" value="AJZ73111.1"/>
    <property type="molecule type" value="Genomic_DNA"/>
</dbReference>
<sequence length="400" mass="45528">MEWRMFLLVLLSSLALILLIYLLYYYSFEPKIAEDNKRMAEKLRDTDLSSLLNGSSINNIPQLNLITTNAVVALANKCGKGPVFIGSKDATDSECIKTCLSSTAKVLNVRDDHTFYYSVILKRGAHCIIGPRPECNMRMTRALMTINSVTCRSRFPSLVGGPLGTQVVACNNLVINDPKNVLWDYKYDTQFDPDLTILDHEDEKLPDGSYRFRCKFRGKDARNNSYVQHPNNRFHPFRNYCTANAYGTLDEMGAIISDDKRSFVCDCGNPERTRMYNMFPNDPKSQCSPHTLKAGPAEKKDPGHEMNTKQILSVPYKCFTTKSPIDDIANYMPCPRDKIKGNTVLQKVELQFTEDKDSLIEHPFYNDMLPEKLEYISLFGTKTTKLTPYGTKLKYNSNVF</sequence>
<protein>
    <submittedName>
        <fullName evidence="2">PIF-2</fullName>
    </submittedName>
</protein>
<keyword evidence="1" id="KW-0812">Transmembrane</keyword>
<feature type="transmembrane region" description="Helical" evidence="1">
    <location>
        <begin position="6"/>
        <end position="28"/>
    </location>
</feature>
<proteinExistence type="predicted"/>
<name>A0A0U1ZLU4_9HYME</name>
<keyword evidence="1" id="KW-1133">Transmembrane helix</keyword>
<dbReference type="Pfam" id="PF04631">
    <property type="entry name" value="PIF2"/>
    <property type="match status" value="1"/>
</dbReference>
<dbReference type="OrthoDB" id="7664059at2759"/>
<accession>A0A0U1ZLU4</accession>
<reference evidence="2" key="1">
    <citation type="journal article" date="2015" name="Sci. Adv.">
        <title>Recurrent DNA virus domestication leading to different parasite virulence strategies.</title>
        <authorList>
            <person name="Pichon A."/>
            <person name="Bezier A."/>
            <person name="Urbach S."/>
            <person name="Aury J.M."/>
            <person name="Jouan V."/>
            <person name="Ravallec M."/>
            <person name="Guy J."/>
            <person name="Cousserans F."/>
            <person name="Theze J."/>
            <person name="Gauthier J."/>
            <person name="Demettre E."/>
            <person name="Schmieder S."/>
            <person name="Wurmser F."/>
            <person name="Sibut V."/>
            <person name="Poirie M."/>
            <person name="Colinet D."/>
            <person name="da Silva C."/>
            <person name="Couloux A."/>
            <person name="Barbe V."/>
            <person name="Drezen J.M."/>
            <person name="Volkoff A.N."/>
        </authorList>
    </citation>
    <scope>NUCLEOTIDE SEQUENCE</scope>
</reference>
<keyword evidence="1" id="KW-0472">Membrane</keyword>
<evidence type="ECO:0000313" key="2">
    <source>
        <dbReference type="EMBL" id="AJZ73111.1"/>
    </source>
</evidence>
<dbReference type="InterPro" id="IPR006725">
    <property type="entry name" value="PIF2"/>
</dbReference>
<evidence type="ECO:0000256" key="1">
    <source>
        <dbReference type="SAM" id="Phobius"/>
    </source>
</evidence>
<organism evidence="2">
    <name type="scientific">Venturia canescens</name>
    <dbReference type="NCBI Taxonomy" id="32260"/>
    <lineage>
        <taxon>Eukaryota</taxon>
        <taxon>Metazoa</taxon>
        <taxon>Ecdysozoa</taxon>
        <taxon>Arthropoda</taxon>
        <taxon>Hexapoda</taxon>
        <taxon>Insecta</taxon>
        <taxon>Pterygota</taxon>
        <taxon>Neoptera</taxon>
        <taxon>Endopterygota</taxon>
        <taxon>Hymenoptera</taxon>
        <taxon>Apocrita</taxon>
        <taxon>Ichneumonoidea</taxon>
        <taxon>Ichneumonidae</taxon>
        <taxon>Campopleginae</taxon>
        <taxon>Dusona group</taxon>
        <taxon>Venturia</taxon>
    </lineage>
</organism>